<dbReference type="OrthoDB" id="3265515at2759"/>
<organism evidence="3 4">
    <name type="scientific">Dendrothele bispora (strain CBS 962.96)</name>
    <dbReference type="NCBI Taxonomy" id="1314807"/>
    <lineage>
        <taxon>Eukaryota</taxon>
        <taxon>Fungi</taxon>
        <taxon>Dikarya</taxon>
        <taxon>Basidiomycota</taxon>
        <taxon>Agaricomycotina</taxon>
        <taxon>Agaricomycetes</taxon>
        <taxon>Agaricomycetidae</taxon>
        <taxon>Agaricales</taxon>
        <taxon>Agaricales incertae sedis</taxon>
        <taxon>Dendrothele</taxon>
    </lineage>
</organism>
<feature type="region of interest" description="Disordered" evidence="1">
    <location>
        <begin position="61"/>
        <end position="81"/>
    </location>
</feature>
<dbReference type="Gene3D" id="3.30.420.10">
    <property type="entry name" value="Ribonuclease H-like superfamily/Ribonuclease H"/>
    <property type="match status" value="1"/>
</dbReference>
<feature type="non-terminal residue" evidence="3">
    <location>
        <position position="1"/>
    </location>
</feature>
<dbReference type="EMBL" id="ML180073">
    <property type="protein sequence ID" value="THU79134.1"/>
    <property type="molecule type" value="Genomic_DNA"/>
</dbReference>
<name>A0A4S8KTG2_DENBC</name>
<dbReference type="GO" id="GO:0003676">
    <property type="term" value="F:nucleic acid binding"/>
    <property type="evidence" value="ECO:0007669"/>
    <property type="project" value="InterPro"/>
</dbReference>
<dbReference type="Proteomes" id="UP000297245">
    <property type="component" value="Unassembled WGS sequence"/>
</dbReference>
<evidence type="ECO:0000256" key="1">
    <source>
        <dbReference type="SAM" id="MobiDB-lite"/>
    </source>
</evidence>
<evidence type="ECO:0000259" key="2">
    <source>
        <dbReference type="PROSITE" id="PS50879"/>
    </source>
</evidence>
<dbReference type="GO" id="GO:0004523">
    <property type="term" value="F:RNA-DNA hybrid ribonuclease activity"/>
    <property type="evidence" value="ECO:0007669"/>
    <property type="project" value="InterPro"/>
</dbReference>
<keyword evidence="4" id="KW-1185">Reference proteome</keyword>
<accession>A0A4S8KTG2</accession>
<evidence type="ECO:0000313" key="4">
    <source>
        <dbReference type="Proteomes" id="UP000297245"/>
    </source>
</evidence>
<dbReference type="InterPro" id="IPR002156">
    <property type="entry name" value="RNaseH_domain"/>
</dbReference>
<dbReference type="PROSITE" id="PS50879">
    <property type="entry name" value="RNASE_H_1"/>
    <property type="match status" value="1"/>
</dbReference>
<dbReference type="AlphaFoldDB" id="A0A4S8KTG2"/>
<evidence type="ECO:0000313" key="3">
    <source>
        <dbReference type="EMBL" id="THU79134.1"/>
    </source>
</evidence>
<sequence>FELRWVPGHKGLRGNELADVEAKKAAEGKQGGTLAIPEELKRLVGNRSLSALRQKEKEKITKDWEESFSKSPRYKKLKEQD</sequence>
<feature type="non-terminal residue" evidence="3">
    <location>
        <position position="81"/>
    </location>
</feature>
<feature type="compositionally biased region" description="Basic residues" evidence="1">
    <location>
        <begin position="72"/>
        <end position="81"/>
    </location>
</feature>
<gene>
    <name evidence="3" type="ORF">K435DRAFT_562268</name>
</gene>
<dbReference type="SUPFAM" id="SSF53098">
    <property type="entry name" value="Ribonuclease H-like"/>
    <property type="match status" value="1"/>
</dbReference>
<reference evidence="3 4" key="1">
    <citation type="journal article" date="2019" name="Nat. Ecol. Evol.">
        <title>Megaphylogeny resolves global patterns of mushroom evolution.</title>
        <authorList>
            <person name="Varga T."/>
            <person name="Krizsan K."/>
            <person name="Foldi C."/>
            <person name="Dima B."/>
            <person name="Sanchez-Garcia M."/>
            <person name="Sanchez-Ramirez S."/>
            <person name="Szollosi G.J."/>
            <person name="Szarkandi J.G."/>
            <person name="Papp V."/>
            <person name="Albert L."/>
            <person name="Andreopoulos W."/>
            <person name="Angelini C."/>
            <person name="Antonin V."/>
            <person name="Barry K.W."/>
            <person name="Bougher N.L."/>
            <person name="Buchanan P."/>
            <person name="Buyck B."/>
            <person name="Bense V."/>
            <person name="Catcheside P."/>
            <person name="Chovatia M."/>
            <person name="Cooper J."/>
            <person name="Damon W."/>
            <person name="Desjardin D."/>
            <person name="Finy P."/>
            <person name="Geml J."/>
            <person name="Haridas S."/>
            <person name="Hughes K."/>
            <person name="Justo A."/>
            <person name="Karasinski D."/>
            <person name="Kautmanova I."/>
            <person name="Kiss B."/>
            <person name="Kocsube S."/>
            <person name="Kotiranta H."/>
            <person name="LaButti K.M."/>
            <person name="Lechner B.E."/>
            <person name="Liimatainen K."/>
            <person name="Lipzen A."/>
            <person name="Lukacs Z."/>
            <person name="Mihaltcheva S."/>
            <person name="Morgado L.N."/>
            <person name="Niskanen T."/>
            <person name="Noordeloos M.E."/>
            <person name="Ohm R.A."/>
            <person name="Ortiz-Santana B."/>
            <person name="Ovrebo C."/>
            <person name="Racz N."/>
            <person name="Riley R."/>
            <person name="Savchenko A."/>
            <person name="Shiryaev A."/>
            <person name="Soop K."/>
            <person name="Spirin V."/>
            <person name="Szebenyi C."/>
            <person name="Tomsovsky M."/>
            <person name="Tulloss R.E."/>
            <person name="Uehling J."/>
            <person name="Grigoriev I.V."/>
            <person name="Vagvolgyi C."/>
            <person name="Papp T."/>
            <person name="Martin F.M."/>
            <person name="Miettinen O."/>
            <person name="Hibbett D.S."/>
            <person name="Nagy L.G."/>
        </authorList>
    </citation>
    <scope>NUCLEOTIDE SEQUENCE [LARGE SCALE GENOMIC DNA]</scope>
    <source>
        <strain evidence="3 4">CBS 962.96</strain>
    </source>
</reference>
<feature type="domain" description="RNase H type-1" evidence="2">
    <location>
        <begin position="1"/>
        <end position="27"/>
    </location>
</feature>
<dbReference type="InterPro" id="IPR012337">
    <property type="entry name" value="RNaseH-like_sf"/>
</dbReference>
<protein>
    <recommendedName>
        <fullName evidence="2">RNase H type-1 domain-containing protein</fullName>
    </recommendedName>
</protein>
<proteinExistence type="predicted"/>
<dbReference type="InterPro" id="IPR036397">
    <property type="entry name" value="RNaseH_sf"/>
</dbReference>